<organism evidence="1 2">
    <name type="scientific">Paxillus rubicundulus Ve08.2h10</name>
    <dbReference type="NCBI Taxonomy" id="930991"/>
    <lineage>
        <taxon>Eukaryota</taxon>
        <taxon>Fungi</taxon>
        <taxon>Dikarya</taxon>
        <taxon>Basidiomycota</taxon>
        <taxon>Agaricomycotina</taxon>
        <taxon>Agaricomycetes</taxon>
        <taxon>Agaricomycetidae</taxon>
        <taxon>Boletales</taxon>
        <taxon>Paxilineae</taxon>
        <taxon>Paxillaceae</taxon>
        <taxon>Paxillus</taxon>
    </lineage>
</organism>
<name>A0A0D0DQ07_9AGAM</name>
<dbReference type="AlphaFoldDB" id="A0A0D0DQ07"/>
<reference evidence="2" key="2">
    <citation type="submission" date="2015-01" db="EMBL/GenBank/DDBJ databases">
        <title>Evolutionary Origins and Diversification of the Mycorrhizal Mutualists.</title>
        <authorList>
            <consortium name="DOE Joint Genome Institute"/>
            <consortium name="Mycorrhizal Genomics Consortium"/>
            <person name="Kohler A."/>
            <person name="Kuo A."/>
            <person name="Nagy L.G."/>
            <person name="Floudas D."/>
            <person name="Copeland A."/>
            <person name="Barry K.W."/>
            <person name="Cichocki N."/>
            <person name="Veneault-Fourrey C."/>
            <person name="LaButti K."/>
            <person name="Lindquist E.A."/>
            <person name="Lipzen A."/>
            <person name="Lundell T."/>
            <person name="Morin E."/>
            <person name="Murat C."/>
            <person name="Riley R."/>
            <person name="Ohm R."/>
            <person name="Sun H."/>
            <person name="Tunlid A."/>
            <person name="Henrissat B."/>
            <person name="Grigoriev I.V."/>
            <person name="Hibbett D.S."/>
            <person name="Martin F."/>
        </authorList>
    </citation>
    <scope>NUCLEOTIDE SEQUENCE [LARGE SCALE GENOMIC DNA]</scope>
    <source>
        <strain evidence="2">Ve08.2h10</strain>
    </source>
</reference>
<dbReference type="HOGENOM" id="CLU_1619572_0_0_1"/>
<dbReference type="EMBL" id="KN825120">
    <property type="protein sequence ID" value="KIK94243.1"/>
    <property type="molecule type" value="Genomic_DNA"/>
</dbReference>
<proteinExistence type="predicted"/>
<dbReference type="Proteomes" id="UP000054538">
    <property type="component" value="Unassembled WGS sequence"/>
</dbReference>
<sequence length="164" mass="18538">MGTPRGDIDMTDQEGSSACPLVMLHACGSFVLRAHVCMRSSQPPLIHPLPLLPNSERFRITAKRRGSPAFPILNCRSTSPFLAAQRRVSNTPPGGGSPCLWHFWRQSERWHKTGELQVSPLNRSTCKKVAVWMTRKWSGSRITWRHSKATVMLKIWRMGMDGLM</sequence>
<dbReference type="InParanoid" id="A0A0D0DQ07"/>
<evidence type="ECO:0000313" key="2">
    <source>
        <dbReference type="Proteomes" id="UP000054538"/>
    </source>
</evidence>
<gene>
    <name evidence="1" type="ORF">PAXRUDRAFT_460094</name>
</gene>
<protein>
    <submittedName>
        <fullName evidence="1">Unplaced genomic scaffold scaffold_298, whole genome shotgun sequence</fullName>
    </submittedName>
</protein>
<reference evidence="1 2" key="1">
    <citation type="submission" date="2014-04" db="EMBL/GenBank/DDBJ databases">
        <authorList>
            <consortium name="DOE Joint Genome Institute"/>
            <person name="Kuo A."/>
            <person name="Kohler A."/>
            <person name="Jargeat P."/>
            <person name="Nagy L.G."/>
            <person name="Floudas D."/>
            <person name="Copeland A."/>
            <person name="Barry K.W."/>
            <person name="Cichocki N."/>
            <person name="Veneault-Fourrey C."/>
            <person name="LaButti K."/>
            <person name="Lindquist E.A."/>
            <person name="Lipzen A."/>
            <person name="Lundell T."/>
            <person name="Morin E."/>
            <person name="Murat C."/>
            <person name="Sun H."/>
            <person name="Tunlid A."/>
            <person name="Henrissat B."/>
            <person name="Grigoriev I.V."/>
            <person name="Hibbett D.S."/>
            <person name="Martin F."/>
            <person name="Nordberg H.P."/>
            <person name="Cantor M.N."/>
            <person name="Hua S.X."/>
        </authorList>
    </citation>
    <scope>NUCLEOTIDE SEQUENCE [LARGE SCALE GENOMIC DNA]</scope>
    <source>
        <strain evidence="1 2">Ve08.2h10</strain>
    </source>
</reference>
<keyword evidence="2" id="KW-1185">Reference proteome</keyword>
<evidence type="ECO:0000313" key="1">
    <source>
        <dbReference type="EMBL" id="KIK94243.1"/>
    </source>
</evidence>
<accession>A0A0D0DQ07</accession>